<dbReference type="Pfam" id="PF00063">
    <property type="entry name" value="Myosin_head"/>
    <property type="match status" value="1"/>
</dbReference>
<evidence type="ECO:0000256" key="3">
    <source>
        <dbReference type="ARBA" id="ARBA00022840"/>
    </source>
</evidence>
<dbReference type="PROSITE" id="PS50096">
    <property type="entry name" value="IQ"/>
    <property type="match status" value="4"/>
</dbReference>
<feature type="region of interest" description="Disordered" evidence="10">
    <location>
        <begin position="1109"/>
        <end position="1134"/>
    </location>
</feature>
<dbReference type="PANTHER" id="PTHR13140:SF706">
    <property type="entry name" value="DILUTE CLASS UNCONVENTIONAL MYOSIN, ISOFORM C"/>
    <property type="match status" value="1"/>
</dbReference>
<dbReference type="Gene3D" id="1.20.5.4820">
    <property type="match status" value="1"/>
</dbReference>
<dbReference type="InterPro" id="IPR046943">
    <property type="entry name" value="Fungal_Myo2/2A_CBD"/>
</dbReference>
<dbReference type="STRING" id="13706.A0A1X2HN87"/>
<keyword evidence="6 8" id="KW-0505">Motor protein</keyword>
<feature type="binding site" evidence="8">
    <location>
        <begin position="180"/>
        <end position="187"/>
    </location>
    <ligand>
        <name>ATP</name>
        <dbReference type="ChEBI" id="CHEBI:30616"/>
    </ligand>
</feature>
<organism evidence="13 14">
    <name type="scientific">Syncephalastrum racemosum</name>
    <name type="common">Filamentous fungus</name>
    <dbReference type="NCBI Taxonomy" id="13706"/>
    <lineage>
        <taxon>Eukaryota</taxon>
        <taxon>Fungi</taxon>
        <taxon>Fungi incertae sedis</taxon>
        <taxon>Mucoromycota</taxon>
        <taxon>Mucoromycotina</taxon>
        <taxon>Mucoromycetes</taxon>
        <taxon>Mucorales</taxon>
        <taxon>Syncephalastraceae</taxon>
        <taxon>Syncephalastrum</taxon>
    </lineage>
</organism>
<keyword evidence="5 8" id="KW-0518">Myosin</keyword>
<evidence type="ECO:0000256" key="10">
    <source>
        <dbReference type="SAM" id="MobiDB-lite"/>
    </source>
</evidence>
<dbReference type="Gene3D" id="1.10.10.820">
    <property type="match status" value="1"/>
</dbReference>
<feature type="region of interest" description="Actin-binding" evidence="8">
    <location>
        <begin position="661"/>
        <end position="683"/>
    </location>
</feature>
<dbReference type="PRINTS" id="PR00193">
    <property type="entry name" value="MYOSINHEAVY"/>
</dbReference>
<evidence type="ECO:0000256" key="8">
    <source>
        <dbReference type="PROSITE-ProRule" id="PRU00782"/>
    </source>
</evidence>
<dbReference type="OrthoDB" id="6108017at2759"/>
<comment type="similarity">
    <text evidence="1 8">Belongs to the TRAFAC class myosin-kinesin ATPase superfamily. Myosin family.</text>
</comment>
<dbReference type="InterPro" id="IPR036103">
    <property type="entry name" value="MYSc_Myo5"/>
</dbReference>
<keyword evidence="4 9" id="KW-0175">Coiled coil</keyword>
<dbReference type="GO" id="GO:0016787">
    <property type="term" value="F:hydrolase activity"/>
    <property type="evidence" value="ECO:0007669"/>
    <property type="project" value="UniProtKB-KW"/>
</dbReference>
<sequence>MADTLSAHVAQALEVYTKGTRAWFEDENEAWVSGAVITKDLTADGVKIVFQDDEDESRQHVYESSFKLLEKNQGSDLPPLRNPPKMENTDDLTNLSYLNEPSVLNTIKTRYLQRNIYTYSGIVLIATNPFDRVQLYEPDIIQQYSGRRRGELEPHLFAIAEDAYRCMIREGTNQTIVVSGESGAGKTVSAKYIMRYFATADDKETAGKISKSGSGGMTEVEEQILATNPIMEAFGNAKTTRNDNSSRFGKYIEIQFDRGYNIVGAKIRTYLLERSRLIFQPETERNYHIFYQLCAGAPLTEKKEFELKEWNKFHYLNQSGTGTVPGVNDVEEFELTKNSLSMVGISLPTQWQIFRLLAALLHIGNIEIGGRNDATLSDTEPSLLTATRLLGIKASEFRKWIIRKQIITRSEKIVTNLNPTQAHVVRDSVAKYIYANLFDWLVSVVNESLSCRDMDSVANFIGVLDIYGFEHFKKNSFEQFCINYANEKLQQQFNQHVFKLEQEEYVREKIDWQFIEFSDNQKCIEMIEARMGILSLLDEESRLPSGTDQGFCDKLFSNFTQPNYKGYFKKPRFSNSAFTVVHYAHEVQYEAEGFIDKNKDTVPDEHLALLQNAESEFLVEMLQTATAAAAATSAPVPASNGPKKMNAAKKPTLGSIFKASLISLMDTIGKTNVHYIRCIKPNEAKVAWEFEPPMVLSQLRACGVLETIRISCAGYPTRWTFEDFGDRYYALVSSDYWDPNKHPDIQKLCSVILDTYISDRDKYQIGLTKIFFRAGQLAYMEKLRADRWNECVVLLQKNMRRFVQRLRYLRMKEITLKLQQVARMKMGKRKLELIKYDRAAVVIQKHCRAFLARRLMERRRSFVTHLQAAIRGHLSRRAFGSFRIDNAATTIQKLVRGWMVRKKFNAQRNHIVRIQACIRRRLARNALGALRVEARSATHLKEVSYKLENTVVDLTQNLTKAKEEREALRQTATQLESQIRMWEERYEKLERKSRQAASSLDEQHRNTSQELETLRQTHTALQAEHEQVVARMSSQTEELEQLRREVTELRNNSAAHSNAAARKDNEDVSELKNQIAALKAQLSQSLKNPPPRRQASLNAYSRNLSPIRTTNMNRRGVSPERMSPHGRSPTGSNMAQYRRNSITERSPVDAVSTSKVMYTEPEQMRPMSIDHVETMRDIGNPEEAMHTLLQEEELLEAEIMEGLVKSLKIIPPNAQNPPSHKEVVFPAHTIGLAVTQMWRYGYLPESERLIFTVMDTIQKHCLGFAGEDTIVPCAFWLSNMDELLSLLCSTEQILEREMHYNAVNGRRAVGWHDFEKLMATVKFELQCLQDNIYHHWLTELKRQLSKMTVPAVIESQSLPGFQATDTGSRFFNKILSGPQGPAYSMDDLLNFLNRIYRVMKIYNVAPFVMEQGLTELLKLIGVTAFNDLVMRRNFNSWKRAMQIQYNITRLEEWCKAHEMSESTLQLEHLMQAAKLLQLKKSSLDDMKIIYDVCWLLTPTQVQKLIQNYTVADYEDPVSNEILRDVASRVTSSDANDILLLDNVSLDDSPYEVPEPHLVTANTYLPAYLKLKSLQRLMVLTDELSRQRPALAGRQDSL</sequence>
<dbReference type="SUPFAM" id="SSF52540">
    <property type="entry name" value="P-loop containing nucleoside triphosphate hydrolases"/>
    <property type="match status" value="2"/>
</dbReference>
<keyword evidence="13" id="KW-0378">Hydrolase</keyword>
<dbReference type="GO" id="GO:0000146">
    <property type="term" value="F:microfilament motor activity"/>
    <property type="evidence" value="ECO:0007669"/>
    <property type="project" value="TreeGrafter"/>
</dbReference>
<protein>
    <submittedName>
        <fullName evidence="13">P-loop containing nucleoside triphosphate hydrolase protein</fullName>
    </submittedName>
</protein>
<dbReference type="GO" id="GO:0016020">
    <property type="term" value="C:membrane"/>
    <property type="evidence" value="ECO:0007669"/>
    <property type="project" value="TreeGrafter"/>
</dbReference>
<dbReference type="SMART" id="SM00242">
    <property type="entry name" value="MYSc"/>
    <property type="match status" value="1"/>
</dbReference>
<dbReference type="Gene3D" id="1.20.58.530">
    <property type="match status" value="1"/>
</dbReference>
<dbReference type="Gene3D" id="3.40.850.10">
    <property type="entry name" value="Kinesin motor domain"/>
    <property type="match status" value="1"/>
</dbReference>
<dbReference type="SMART" id="SM01132">
    <property type="entry name" value="DIL"/>
    <property type="match status" value="1"/>
</dbReference>
<evidence type="ECO:0000256" key="1">
    <source>
        <dbReference type="ARBA" id="ARBA00008314"/>
    </source>
</evidence>
<evidence type="ECO:0000313" key="13">
    <source>
        <dbReference type="EMBL" id="ORZ00855.1"/>
    </source>
</evidence>
<evidence type="ECO:0000259" key="12">
    <source>
        <dbReference type="PROSITE" id="PS51456"/>
    </source>
</evidence>
<dbReference type="PROSITE" id="PS51456">
    <property type="entry name" value="MYOSIN_MOTOR"/>
    <property type="match status" value="1"/>
</dbReference>
<name>A0A1X2HN87_SYNRA</name>
<gene>
    <name evidence="13" type="ORF">BCR43DRAFT_521805</name>
</gene>
<proteinExistence type="inferred from homology"/>
<dbReference type="SUPFAM" id="SSF50084">
    <property type="entry name" value="Myosin S1 fragment, N-terminal domain"/>
    <property type="match status" value="1"/>
</dbReference>
<dbReference type="PROSITE" id="PS51126">
    <property type="entry name" value="DILUTE"/>
    <property type="match status" value="1"/>
</dbReference>
<evidence type="ECO:0000259" key="11">
    <source>
        <dbReference type="PROSITE" id="PS51126"/>
    </source>
</evidence>
<dbReference type="InterPro" id="IPR001609">
    <property type="entry name" value="Myosin_head_motor_dom-like"/>
</dbReference>
<dbReference type="Pfam" id="PF01843">
    <property type="entry name" value="DIL"/>
    <property type="match status" value="1"/>
</dbReference>
<dbReference type="GO" id="GO:0051015">
    <property type="term" value="F:actin filament binding"/>
    <property type="evidence" value="ECO:0007669"/>
    <property type="project" value="TreeGrafter"/>
</dbReference>
<keyword evidence="7 8" id="KW-0009">Actin-binding</keyword>
<feature type="domain" description="Myosin motor" evidence="12">
    <location>
        <begin position="87"/>
        <end position="785"/>
    </location>
</feature>
<dbReference type="Gene3D" id="1.20.5.190">
    <property type="match status" value="2"/>
</dbReference>
<dbReference type="FunFam" id="1.10.10.820:FF:000001">
    <property type="entry name" value="Myosin heavy chain"/>
    <property type="match status" value="1"/>
</dbReference>
<dbReference type="Proteomes" id="UP000242180">
    <property type="component" value="Unassembled WGS sequence"/>
</dbReference>
<dbReference type="PANTHER" id="PTHR13140">
    <property type="entry name" value="MYOSIN"/>
    <property type="match status" value="1"/>
</dbReference>
<dbReference type="InterPro" id="IPR027417">
    <property type="entry name" value="P-loop_NTPase"/>
</dbReference>
<feature type="domain" description="Dilute" evidence="11">
    <location>
        <begin position="1247"/>
        <end position="1531"/>
    </location>
</feature>
<dbReference type="InterPro" id="IPR000048">
    <property type="entry name" value="IQ_motif_EF-hand-BS"/>
</dbReference>
<dbReference type="Pfam" id="PF00612">
    <property type="entry name" value="IQ"/>
    <property type="match status" value="3"/>
</dbReference>
<dbReference type="InParanoid" id="A0A1X2HN87"/>
<dbReference type="CDD" id="cd23767">
    <property type="entry name" value="IQCD"/>
    <property type="match status" value="1"/>
</dbReference>
<evidence type="ECO:0000256" key="4">
    <source>
        <dbReference type="ARBA" id="ARBA00023054"/>
    </source>
</evidence>
<keyword evidence="2 8" id="KW-0547">Nucleotide-binding</keyword>
<dbReference type="GO" id="GO:0005737">
    <property type="term" value="C:cytoplasm"/>
    <property type="evidence" value="ECO:0007669"/>
    <property type="project" value="TreeGrafter"/>
</dbReference>
<keyword evidence="3 8" id="KW-0067">ATP-binding</keyword>
<dbReference type="CDD" id="cd15480">
    <property type="entry name" value="fMyo2p_CBD"/>
    <property type="match status" value="1"/>
</dbReference>
<dbReference type="Gene3D" id="1.20.120.720">
    <property type="entry name" value="Myosin VI head, motor domain, U50 subdomain"/>
    <property type="match status" value="1"/>
</dbReference>
<reference evidence="13 14" key="1">
    <citation type="submission" date="2016-07" db="EMBL/GenBank/DDBJ databases">
        <title>Pervasive Adenine N6-methylation of Active Genes in Fungi.</title>
        <authorList>
            <consortium name="DOE Joint Genome Institute"/>
            <person name="Mondo S.J."/>
            <person name="Dannebaum R.O."/>
            <person name="Kuo R.C."/>
            <person name="Labutti K."/>
            <person name="Haridas S."/>
            <person name="Kuo A."/>
            <person name="Salamov A."/>
            <person name="Ahrendt S.R."/>
            <person name="Lipzen A."/>
            <person name="Sullivan W."/>
            <person name="Andreopoulos W.B."/>
            <person name="Clum A."/>
            <person name="Lindquist E."/>
            <person name="Daum C."/>
            <person name="Ramamoorthy G.K."/>
            <person name="Gryganskyi A."/>
            <person name="Culley D."/>
            <person name="Magnuson J.K."/>
            <person name="James T.Y."/>
            <person name="O'Malley M.A."/>
            <person name="Stajich J.E."/>
            <person name="Spatafora J.W."/>
            <person name="Visel A."/>
            <person name="Grigoriev I.V."/>
        </authorList>
    </citation>
    <scope>NUCLEOTIDE SEQUENCE [LARGE SCALE GENOMIC DNA]</scope>
    <source>
        <strain evidence="13 14">NRRL 2496</strain>
    </source>
</reference>
<keyword evidence="14" id="KW-1185">Reference proteome</keyword>
<dbReference type="GO" id="GO:0005524">
    <property type="term" value="F:ATP binding"/>
    <property type="evidence" value="ECO:0007669"/>
    <property type="project" value="UniProtKB-UniRule"/>
</dbReference>
<dbReference type="GO" id="GO:0016459">
    <property type="term" value="C:myosin complex"/>
    <property type="evidence" value="ECO:0007669"/>
    <property type="project" value="UniProtKB-KW"/>
</dbReference>
<evidence type="ECO:0000256" key="5">
    <source>
        <dbReference type="ARBA" id="ARBA00023123"/>
    </source>
</evidence>
<evidence type="ECO:0000256" key="9">
    <source>
        <dbReference type="SAM" id="Coils"/>
    </source>
</evidence>
<feature type="coiled-coil region" evidence="9">
    <location>
        <begin position="944"/>
        <end position="1088"/>
    </location>
</feature>
<dbReference type="GO" id="GO:0007015">
    <property type="term" value="P:actin filament organization"/>
    <property type="evidence" value="ECO:0007669"/>
    <property type="project" value="TreeGrafter"/>
</dbReference>
<comment type="caution">
    <text evidence="13">The sequence shown here is derived from an EMBL/GenBank/DDBJ whole genome shotgun (WGS) entry which is preliminary data.</text>
</comment>
<dbReference type="SMART" id="SM00015">
    <property type="entry name" value="IQ"/>
    <property type="match status" value="5"/>
</dbReference>
<dbReference type="EMBL" id="MCGN01000002">
    <property type="protein sequence ID" value="ORZ00855.1"/>
    <property type="molecule type" value="Genomic_DNA"/>
</dbReference>
<evidence type="ECO:0000313" key="14">
    <source>
        <dbReference type="Proteomes" id="UP000242180"/>
    </source>
</evidence>
<evidence type="ECO:0000256" key="2">
    <source>
        <dbReference type="ARBA" id="ARBA00022741"/>
    </source>
</evidence>
<dbReference type="FunCoup" id="A0A1X2HN87">
    <property type="interactions" value="99"/>
</dbReference>
<dbReference type="CDD" id="cd01380">
    <property type="entry name" value="MYSc_Myo5"/>
    <property type="match status" value="1"/>
</dbReference>
<dbReference type="InterPro" id="IPR036961">
    <property type="entry name" value="Kinesin_motor_dom_sf"/>
</dbReference>
<dbReference type="OMA" id="DGCFVEP"/>
<dbReference type="Gene3D" id="1.10.287.1490">
    <property type="match status" value="1"/>
</dbReference>
<evidence type="ECO:0000256" key="6">
    <source>
        <dbReference type="ARBA" id="ARBA00023175"/>
    </source>
</evidence>
<evidence type="ECO:0000256" key="7">
    <source>
        <dbReference type="ARBA" id="ARBA00023203"/>
    </source>
</evidence>
<dbReference type="InterPro" id="IPR002710">
    <property type="entry name" value="Dilute_dom"/>
</dbReference>
<accession>A0A1X2HN87</accession>